<evidence type="ECO:0008006" key="2">
    <source>
        <dbReference type="Google" id="ProtNLM"/>
    </source>
</evidence>
<accession>A0A7S2SIP7</accession>
<reference evidence="1" key="1">
    <citation type="submission" date="2021-01" db="EMBL/GenBank/DDBJ databases">
        <authorList>
            <person name="Corre E."/>
            <person name="Pelletier E."/>
            <person name="Niang G."/>
            <person name="Scheremetjew M."/>
            <person name="Finn R."/>
            <person name="Kale V."/>
            <person name="Holt S."/>
            <person name="Cochrane G."/>
            <person name="Meng A."/>
            <person name="Brown T."/>
            <person name="Cohen L."/>
        </authorList>
    </citation>
    <scope>NUCLEOTIDE SEQUENCE</scope>
    <source>
        <strain evidence="1">CCMP1452</strain>
    </source>
</reference>
<sequence>MWTTNGRASNQRRRMRSTMNKVQCVLSVERKVSFMRSSVLFLAAVLLLSYNHGVFAFQPVLPFLKKSQSYSLLMSETTAEASSSSSSSSMMSSKNSGKGFGEVVKILPKTGNELLETKSPSEIKDKLVDLLLHMTGKEEEFRLVETYVNVLEEKFISPQTLGFFNMAISGDWQFLFTTSVNNRPSSKLRLSELVQKVESDEASPFEGKLITKANWALAEDDTQTFDCYGSFTIECLYKVNQGTRMIIDLDQHLLEPAKGSKIPKDVQGLVGMLHRAIPKEMFDPEGLAIDTTYADPDVRIVRFTGKRHEGVRNIFFKSGSVAFDPSKKEN</sequence>
<dbReference type="EMBL" id="HBHI01030088">
    <property type="protein sequence ID" value="CAD9701265.1"/>
    <property type="molecule type" value="Transcribed_RNA"/>
</dbReference>
<evidence type="ECO:0000313" key="1">
    <source>
        <dbReference type="EMBL" id="CAD9701265.1"/>
    </source>
</evidence>
<organism evidence="1">
    <name type="scientific">Eucampia antarctica</name>
    <dbReference type="NCBI Taxonomy" id="49252"/>
    <lineage>
        <taxon>Eukaryota</taxon>
        <taxon>Sar</taxon>
        <taxon>Stramenopiles</taxon>
        <taxon>Ochrophyta</taxon>
        <taxon>Bacillariophyta</taxon>
        <taxon>Mediophyceae</taxon>
        <taxon>Biddulphiophycidae</taxon>
        <taxon>Hemiaulales</taxon>
        <taxon>Hemiaulaceae</taxon>
        <taxon>Eucampia</taxon>
    </lineage>
</organism>
<protein>
    <recommendedName>
        <fullName evidence="2">Plastid lipid-associated protein/fibrillin conserved domain-containing protein</fullName>
    </recommendedName>
</protein>
<dbReference type="AlphaFoldDB" id="A0A7S2SIP7"/>
<proteinExistence type="predicted"/>
<name>A0A7S2SIP7_9STRA</name>
<gene>
    <name evidence="1" type="ORF">EANT1437_LOCUS15450</name>
</gene>